<dbReference type="FunFam" id="3.20.20.100:FF:000004">
    <property type="entry name" value="Oxidoreductase, aldo/keto reductase"/>
    <property type="match status" value="1"/>
</dbReference>
<dbReference type="Gene3D" id="3.20.20.100">
    <property type="entry name" value="NADP-dependent oxidoreductase domain"/>
    <property type="match status" value="1"/>
</dbReference>
<sequence>MKYNRLGQTDLHISAVGLGGWPFGGGYDWGDLDEKTAARSVEAALEQGVNWIDTAPVYGDGESESFLGKVLRSKRGKALLATKCGLVKNGSWTDHDLSPKAVRTQLENSLTRLRTDYIDLYQIHYPDPKVSLTDALETLLRLKEEGKIRHIGVCNFSAELLKEAAEITPIACVQNEYSLLHPQKGNEVFSVCREKGIGFVGYGTLCGGILSGKYKKEPNFRRADARNYFYKSYRGASFEAAQQVVARIKNMAEQKGVSPAEVAVGWALTSPTVTSALVGARTEEQISQNTKGAEVPLSPQEIAYLEGRVCSCIK</sequence>
<evidence type="ECO:0000313" key="4">
    <source>
        <dbReference type="Proteomes" id="UP000725649"/>
    </source>
</evidence>
<comment type="caution">
    <text evidence="3">The sequence shown here is derived from an EMBL/GenBank/DDBJ whole genome shotgun (WGS) entry which is preliminary data.</text>
</comment>
<gene>
    <name evidence="3" type="ORF">E7027_02135</name>
</gene>
<dbReference type="InterPro" id="IPR023210">
    <property type="entry name" value="NADP_OxRdtase_dom"/>
</dbReference>
<dbReference type="PANTHER" id="PTHR43364">
    <property type="entry name" value="NADH-SPECIFIC METHYLGLYOXAL REDUCTASE-RELATED"/>
    <property type="match status" value="1"/>
</dbReference>
<dbReference type="InterPro" id="IPR036812">
    <property type="entry name" value="NAD(P)_OxRdtase_dom_sf"/>
</dbReference>
<dbReference type="InterPro" id="IPR020471">
    <property type="entry name" value="AKR"/>
</dbReference>
<name>A0A928DPB1_9BACT</name>
<evidence type="ECO:0000259" key="2">
    <source>
        <dbReference type="Pfam" id="PF00248"/>
    </source>
</evidence>
<dbReference type="AlphaFoldDB" id="A0A928DPB1"/>
<keyword evidence="1" id="KW-0560">Oxidoreductase</keyword>
<dbReference type="PROSITE" id="PS00062">
    <property type="entry name" value="ALDOKETO_REDUCTASE_2"/>
    <property type="match status" value="1"/>
</dbReference>
<dbReference type="InterPro" id="IPR050523">
    <property type="entry name" value="AKR_Detox_Biosynth"/>
</dbReference>
<evidence type="ECO:0000313" key="3">
    <source>
        <dbReference type="EMBL" id="MBE6420931.1"/>
    </source>
</evidence>
<dbReference type="EMBL" id="SUVG01000002">
    <property type="protein sequence ID" value="MBE6420931.1"/>
    <property type="molecule type" value="Genomic_DNA"/>
</dbReference>
<dbReference type="CDD" id="cd19084">
    <property type="entry name" value="AKR_AKR11B1-like"/>
    <property type="match status" value="1"/>
</dbReference>
<organism evidence="3 4">
    <name type="scientific">Candidatus Avelusimicrobium gallicola</name>
    <dbReference type="NCBI Taxonomy" id="2562704"/>
    <lineage>
        <taxon>Bacteria</taxon>
        <taxon>Pseudomonadati</taxon>
        <taxon>Elusimicrobiota</taxon>
        <taxon>Elusimicrobia</taxon>
        <taxon>Elusimicrobiales</taxon>
        <taxon>Elusimicrobiaceae</taxon>
        <taxon>Candidatus Avelusimicrobium</taxon>
    </lineage>
</organism>
<dbReference type="SUPFAM" id="SSF51430">
    <property type="entry name" value="NAD(P)-linked oxidoreductase"/>
    <property type="match status" value="1"/>
</dbReference>
<accession>A0A928DPB1</accession>
<evidence type="ECO:0000256" key="1">
    <source>
        <dbReference type="ARBA" id="ARBA00023002"/>
    </source>
</evidence>
<protein>
    <submittedName>
        <fullName evidence="3">Aldo/keto reductase</fullName>
    </submittedName>
</protein>
<dbReference type="GO" id="GO:0016491">
    <property type="term" value="F:oxidoreductase activity"/>
    <property type="evidence" value="ECO:0007669"/>
    <property type="project" value="UniProtKB-KW"/>
</dbReference>
<proteinExistence type="predicted"/>
<feature type="domain" description="NADP-dependent oxidoreductase" evidence="2">
    <location>
        <begin position="16"/>
        <end position="306"/>
    </location>
</feature>
<dbReference type="GO" id="GO:0005829">
    <property type="term" value="C:cytosol"/>
    <property type="evidence" value="ECO:0007669"/>
    <property type="project" value="TreeGrafter"/>
</dbReference>
<dbReference type="InterPro" id="IPR018170">
    <property type="entry name" value="Aldo/ket_reductase_CS"/>
</dbReference>
<dbReference type="Pfam" id="PF00248">
    <property type="entry name" value="Aldo_ket_red"/>
    <property type="match status" value="1"/>
</dbReference>
<dbReference type="PANTHER" id="PTHR43364:SF4">
    <property type="entry name" value="NAD(P)-LINKED OXIDOREDUCTASE SUPERFAMILY PROTEIN"/>
    <property type="match status" value="1"/>
</dbReference>
<dbReference type="Proteomes" id="UP000725649">
    <property type="component" value="Unassembled WGS sequence"/>
</dbReference>
<dbReference type="PRINTS" id="PR00069">
    <property type="entry name" value="ALDKETRDTASE"/>
</dbReference>
<reference evidence="3" key="1">
    <citation type="submission" date="2019-04" db="EMBL/GenBank/DDBJ databases">
        <title>Evolution of Biomass-Degrading Anaerobic Consortia Revealed by Metagenomics.</title>
        <authorList>
            <person name="Peng X."/>
        </authorList>
    </citation>
    <scope>NUCLEOTIDE SEQUENCE</scope>
    <source>
        <strain evidence="3">SIG66</strain>
    </source>
</reference>